<evidence type="ECO:0000256" key="6">
    <source>
        <dbReference type="SAM" id="SignalP"/>
    </source>
</evidence>
<dbReference type="VEuPathDB" id="FungiDB:TERG_06665"/>
<dbReference type="Proteomes" id="UP000243015">
    <property type="component" value="Unassembled WGS sequence"/>
</dbReference>
<dbReference type="GO" id="GO:0006508">
    <property type="term" value="P:proteolysis"/>
    <property type="evidence" value="ECO:0007669"/>
    <property type="project" value="UniProtKB-KW"/>
</dbReference>
<proteinExistence type="inferred from homology"/>
<feature type="chain" id="PRO_5008085846" evidence="6">
    <location>
        <begin position="20"/>
        <end position="218"/>
    </location>
</feature>
<evidence type="ECO:0000256" key="5">
    <source>
        <dbReference type="ARBA" id="ARBA00023180"/>
    </source>
</evidence>
<keyword evidence="4" id="KW-0378">Hydrolase</keyword>
<keyword evidence="2 7" id="KW-0121">Carboxypeptidase</keyword>
<feature type="signal peptide" evidence="6">
    <location>
        <begin position="1"/>
        <end position="19"/>
    </location>
</feature>
<dbReference type="Gene3D" id="1.10.287.410">
    <property type="match status" value="1"/>
</dbReference>
<comment type="caution">
    <text evidence="7">The sequence shown here is derived from an EMBL/GenBank/DDBJ whole genome shotgun (WGS) entry which is preliminary data.</text>
</comment>
<keyword evidence="3" id="KW-0645">Protease</keyword>
<name>A0A178F0A9_TRIRU</name>
<dbReference type="EMBL" id="LHPM01000014">
    <property type="protein sequence ID" value="OAL65073.1"/>
    <property type="molecule type" value="Genomic_DNA"/>
</dbReference>
<accession>A0A178F0A9</accession>
<dbReference type="InterPro" id="IPR029058">
    <property type="entry name" value="AB_hydrolase_fold"/>
</dbReference>
<evidence type="ECO:0000256" key="3">
    <source>
        <dbReference type="ARBA" id="ARBA00022670"/>
    </source>
</evidence>
<dbReference type="Pfam" id="PF00450">
    <property type="entry name" value="Peptidase_S10"/>
    <property type="match status" value="1"/>
</dbReference>
<evidence type="ECO:0000313" key="7">
    <source>
        <dbReference type="EMBL" id="OAL65073.1"/>
    </source>
</evidence>
<keyword evidence="6" id="KW-0732">Signal</keyword>
<evidence type="ECO:0000256" key="1">
    <source>
        <dbReference type="ARBA" id="ARBA00009431"/>
    </source>
</evidence>
<reference evidence="7 8" key="1">
    <citation type="submission" date="2016-05" db="EMBL/GenBank/DDBJ databases">
        <title>Genome sequencing of Trichophyton rubrum CMCC(F)T1i isolated from hair.</title>
        <authorList>
            <person name="Zhan P."/>
            <person name="Tao Y."/>
            <person name="Liu W."/>
        </authorList>
    </citation>
    <scope>NUCLEOTIDE SEQUENCE [LARGE SCALE GENOMIC DNA]</scope>
    <source>
        <strain evidence="8">CMCC(F)T1i</strain>
    </source>
</reference>
<dbReference type="AlphaFoldDB" id="A0A178F0A9"/>
<organism evidence="7 8">
    <name type="scientific">Trichophyton rubrum</name>
    <name type="common">Athlete's foot fungus</name>
    <name type="synonym">Epidermophyton rubrum</name>
    <dbReference type="NCBI Taxonomy" id="5551"/>
    <lineage>
        <taxon>Eukaryota</taxon>
        <taxon>Fungi</taxon>
        <taxon>Dikarya</taxon>
        <taxon>Ascomycota</taxon>
        <taxon>Pezizomycotina</taxon>
        <taxon>Eurotiomycetes</taxon>
        <taxon>Eurotiomycetidae</taxon>
        <taxon>Onygenales</taxon>
        <taxon>Arthrodermataceae</taxon>
        <taxon>Trichophyton</taxon>
    </lineage>
</organism>
<dbReference type="SUPFAM" id="SSF53474">
    <property type="entry name" value="alpha/beta-Hydrolases"/>
    <property type="match status" value="1"/>
</dbReference>
<sequence>MKGLLSLLLVGAVTTSVASYESRSITEEMLQGKEKGIWDAIKGEVPGAKLEDYFKPPPDHQRKSDDKWDGIEEYDMRFKTVDPSSLGVNDVTQYSGYLDNNKSGQHLSSSYIKLKSVLIGNGMTDPYTQFASYPFMACRKGGYSAVLDQPTYKAMEAAVLECQKEIKRCYDKPTDTATCVNGAKFCKDALVRPYSQTGQSIYDIVVAAKTLKTSGLLS</sequence>
<evidence type="ECO:0000256" key="2">
    <source>
        <dbReference type="ARBA" id="ARBA00022645"/>
    </source>
</evidence>
<gene>
    <name evidence="7" type="ORF">A7C99_3553</name>
</gene>
<dbReference type="InterPro" id="IPR001563">
    <property type="entry name" value="Peptidase_S10"/>
</dbReference>
<protein>
    <submittedName>
        <fullName evidence="7">Serine carboxypeptidase</fullName>
    </submittedName>
</protein>
<evidence type="ECO:0000256" key="4">
    <source>
        <dbReference type="ARBA" id="ARBA00022801"/>
    </source>
</evidence>
<keyword evidence="5" id="KW-0325">Glycoprotein</keyword>
<evidence type="ECO:0000313" key="8">
    <source>
        <dbReference type="Proteomes" id="UP000243015"/>
    </source>
</evidence>
<comment type="similarity">
    <text evidence="1">Belongs to the peptidase S10 family.</text>
</comment>
<dbReference type="GO" id="GO:0004185">
    <property type="term" value="F:serine-type carboxypeptidase activity"/>
    <property type="evidence" value="ECO:0007669"/>
    <property type="project" value="InterPro"/>
</dbReference>